<feature type="transmembrane region" description="Helical" evidence="8">
    <location>
        <begin position="256"/>
        <end position="279"/>
    </location>
</feature>
<feature type="transmembrane region" description="Helical" evidence="8">
    <location>
        <begin position="62"/>
        <end position="81"/>
    </location>
</feature>
<dbReference type="InterPro" id="IPR003352">
    <property type="entry name" value="PTS_EIIC"/>
</dbReference>
<proteinExistence type="predicted"/>
<feature type="domain" description="PTS EIIC type-3" evidence="10">
    <location>
        <begin position="1"/>
        <end position="385"/>
    </location>
</feature>
<dbReference type="STRING" id="1381081.BIY22_08200"/>
<keyword evidence="6 8" id="KW-1133">Transmembrane helix</keyword>
<organism evidence="11 12">
    <name type="scientific">Vibrio panuliri</name>
    <dbReference type="NCBI Taxonomy" id="1381081"/>
    <lineage>
        <taxon>Bacteria</taxon>
        <taxon>Pseudomonadati</taxon>
        <taxon>Pseudomonadota</taxon>
        <taxon>Gammaproteobacteria</taxon>
        <taxon>Vibrionales</taxon>
        <taxon>Vibrionaceae</taxon>
        <taxon>Vibrio</taxon>
    </lineage>
</organism>
<keyword evidence="7 8" id="KW-0472">Membrane</keyword>
<keyword evidence="4" id="KW-0762">Sugar transport</keyword>
<evidence type="ECO:0000256" key="7">
    <source>
        <dbReference type="ARBA" id="ARBA00023136"/>
    </source>
</evidence>
<dbReference type="GO" id="GO:0009401">
    <property type="term" value="P:phosphoenolpyruvate-dependent sugar phosphotransferase system"/>
    <property type="evidence" value="ECO:0007669"/>
    <property type="project" value="InterPro"/>
</dbReference>
<dbReference type="GO" id="GO:0008982">
    <property type="term" value="F:protein-N(PI)-phosphohistidine-sugar phosphotransferase activity"/>
    <property type="evidence" value="ECO:0007669"/>
    <property type="project" value="InterPro"/>
</dbReference>
<dbReference type="PANTHER" id="PTHR33989:SF4">
    <property type="entry name" value="PTS SYSTEM N,N'-DIACETYLCHITOBIOSE-SPECIFIC EIIC COMPONENT"/>
    <property type="match status" value="1"/>
</dbReference>
<dbReference type="SUPFAM" id="SSF141868">
    <property type="entry name" value="EAL domain-like"/>
    <property type="match status" value="1"/>
</dbReference>
<feature type="domain" description="EAL" evidence="9">
    <location>
        <begin position="428"/>
        <end position="680"/>
    </location>
</feature>
<evidence type="ECO:0000259" key="10">
    <source>
        <dbReference type="PROSITE" id="PS51105"/>
    </source>
</evidence>
<comment type="subcellular location">
    <subcellularLocation>
        <location evidence="1">Cell membrane</location>
        <topology evidence="1">Multi-pass membrane protein</topology>
    </subcellularLocation>
</comment>
<evidence type="ECO:0000256" key="3">
    <source>
        <dbReference type="ARBA" id="ARBA00022475"/>
    </source>
</evidence>
<dbReference type="GO" id="GO:0005886">
    <property type="term" value="C:plasma membrane"/>
    <property type="evidence" value="ECO:0007669"/>
    <property type="project" value="UniProtKB-SubCell"/>
</dbReference>
<reference evidence="11 12" key="1">
    <citation type="submission" date="2016-09" db="EMBL/GenBank/DDBJ databases">
        <title>Genomic Taxonomy of the Vibrionaceae.</title>
        <authorList>
            <person name="Gonzalez-Castillo A."/>
            <person name="Gomez-Gil B."/>
            <person name="Enciso-Ibarra K."/>
        </authorList>
    </citation>
    <scope>NUCLEOTIDE SEQUENCE [LARGE SCALE GENOMIC DNA]</scope>
    <source>
        <strain evidence="11 12">CAIM 703</strain>
    </source>
</reference>
<evidence type="ECO:0000256" key="1">
    <source>
        <dbReference type="ARBA" id="ARBA00004651"/>
    </source>
</evidence>
<feature type="transmembrane region" description="Helical" evidence="8">
    <location>
        <begin position="202"/>
        <end position="224"/>
    </location>
</feature>
<dbReference type="PROSITE" id="PS50883">
    <property type="entry name" value="EAL"/>
    <property type="match status" value="1"/>
</dbReference>
<protein>
    <submittedName>
        <fullName evidence="11">Diguanylate phosphodiesterase</fullName>
    </submittedName>
</protein>
<accession>A0A1Q9HFH8</accession>
<dbReference type="PANTHER" id="PTHR33989">
    <property type="match status" value="1"/>
</dbReference>
<dbReference type="Gene3D" id="3.20.20.450">
    <property type="entry name" value="EAL domain"/>
    <property type="match status" value="1"/>
</dbReference>
<evidence type="ECO:0000259" key="9">
    <source>
        <dbReference type="PROSITE" id="PS50883"/>
    </source>
</evidence>
<dbReference type="Proteomes" id="UP000186313">
    <property type="component" value="Unassembled WGS sequence"/>
</dbReference>
<keyword evidence="2" id="KW-0813">Transport</keyword>
<dbReference type="PROSITE" id="PS51105">
    <property type="entry name" value="PTS_EIIC_TYPE_3"/>
    <property type="match status" value="1"/>
</dbReference>
<keyword evidence="3" id="KW-1003">Cell membrane</keyword>
<dbReference type="Pfam" id="PF00563">
    <property type="entry name" value="EAL"/>
    <property type="match status" value="1"/>
</dbReference>
<dbReference type="InterPro" id="IPR004501">
    <property type="entry name" value="PTS_EIIC_3"/>
</dbReference>
<feature type="transmembrane region" description="Helical" evidence="8">
    <location>
        <begin position="116"/>
        <end position="139"/>
    </location>
</feature>
<sequence length="693" mass="77749">MPVNHHLARARKLITEQLQAIRESLLWILPCLMIISLTLFIASVGEFIFGRDEAWVKTVFELYYFVNDLFPILLTAALAYILAMRWRLPRPPIALVLIVYLSLFNQLFSVTQSTVIFELLISIVTPLYAVPLIANIYGLRWLKLVSNNHLGRIVKESLNLIIPSILVGVIVLAINSSIILFIESSHLLNLFSINYSDSPIEFGAMFAMLNSFFWFLGIHGYYALLPLVDVLQNAVDVAQFEMQTTGTTAHFLNHSFMAVFTFVGGAGSTLGLVVALLLFSKNKAYRLIALASLPLGMLNINEVLLFGLPIIFNPRLFLPFLLAPVANTIVAYFAVSHGWVAMPVTGMPFSSPVFINAWIVTQGDINASFLQLLNIGVSCLVYAPFVLMNNRVTRNKTILFSSFDTTYSRRAEEAHTLSDDRVSQLVNDLKQQQELEDKLHAFSNKEFCLEYQPQVCRVSGKVVGCEALIRSIDKQGNIEYPGAFLPVFKQAGLMKDIDRWAVIQVVHDLKIAIAQGWAIPTSVNLTPETILDRDLMNQIAGYIGRVGEYINVEITEESLLKDRPTVEASLHALHRVGAKIYIDDFGSGFSSLSYLTIFDVDAIKIDRSFIHTLENVKGQKVFNGLISVAQDLDLNVVVEGVESEMQLERIPMRNHLAIQGWYYCKSVSLPKLKQYIATRNQSVTHHNIVLEQT</sequence>
<name>A0A1Q9HFH8_9VIBR</name>
<keyword evidence="5 8" id="KW-0812">Transmembrane</keyword>
<feature type="transmembrane region" description="Helical" evidence="8">
    <location>
        <begin position="25"/>
        <end position="50"/>
    </location>
</feature>
<dbReference type="InterPro" id="IPR001633">
    <property type="entry name" value="EAL_dom"/>
</dbReference>
<dbReference type="AlphaFoldDB" id="A0A1Q9HFH8"/>
<evidence type="ECO:0000313" key="12">
    <source>
        <dbReference type="Proteomes" id="UP000186313"/>
    </source>
</evidence>
<evidence type="ECO:0000313" key="11">
    <source>
        <dbReference type="EMBL" id="OLQ88492.1"/>
    </source>
</evidence>
<feature type="transmembrane region" description="Helical" evidence="8">
    <location>
        <begin position="160"/>
        <end position="182"/>
    </location>
</feature>
<evidence type="ECO:0000256" key="2">
    <source>
        <dbReference type="ARBA" id="ARBA00022448"/>
    </source>
</evidence>
<feature type="transmembrane region" description="Helical" evidence="8">
    <location>
        <begin position="368"/>
        <end position="387"/>
    </location>
</feature>
<evidence type="ECO:0000256" key="8">
    <source>
        <dbReference type="SAM" id="Phobius"/>
    </source>
</evidence>
<dbReference type="InterPro" id="IPR035919">
    <property type="entry name" value="EAL_sf"/>
</dbReference>
<dbReference type="Pfam" id="PF02378">
    <property type="entry name" value="PTS_EIIC"/>
    <property type="match status" value="1"/>
</dbReference>
<dbReference type="EMBL" id="MJMJ01000023">
    <property type="protein sequence ID" value="OLQ88492.1"/>
    <property type="molecule type" value="Genomic_DNA"/>
</dbReference>
<evidence type="ECO:0000256" key="6">
    <source>
        <dbReference type="ARBA" id="ARBA00022989"/>
    </source>
</evidence>
<dbReference type="CDD" id="cd01948">
    <property type="entry name" value="EAL"/>
    <property type="match status" value="1"/>
</dbReference>
<evidence type="ECO:0000256" key="5">
    <source>
        <dbReference type="ARBA" id="ARBA00022692"/>
    </source>
</evidence>
<evidence type="ECO:0000256" key="4">
    <source>
        <dbReference type="ARBA" id="ARBA00022597"/>
    </source>
</evidence>
<feature type="transmembrane region" description="Helical" evidence="8">
    <location>
        <begin position="285"/>
        <end position="304"/>
    </location>
</feature>
<gene>
    <name evidence="11" type="ORF">BIY22_08200</name>
</gene>
<comment type="caution">
    <text evidence="11">The sequence shown here is derived from an EMBL/GenBank/DDBJ whole genome shotgun (WGS) entry which is preliminary data.</text>
</comment>
<dbReference type="InterPro" id="IPR051088">
    <property type="entry name" value="PTS_Sugar-EIIC/EIIB"/>
</dbReference>
<feature type="transmembrane region" description="Helical" evidence="8">
    <location>
        <begin position="93"/>
        <end position="110"/>
    </location>
</feature>
<feature type="transmembrane region" description="Helical" evidence="8">
    <location>
        <begin position="316"/>
        <end position="335"/>
    </location>
</feature>
<dbReference type="SMART" id="SM00052">
    <property type="entry name" value="EAL"/>
    <property type="match status" value="1"/>
</dbReference>